<dbReference type="EMBL" id="JXJN01005596">
    <property type="status" value="NOT_ANNOTATED_CDS"/>
    <property type="molecule type" value="Genomic_DNA"/>
</dbReference>
<name>A0A1B0AYB3_9MUSC</name>
<dbReference type="AlphaFoldDB" id="A0A1B0AYB3"/>
<accession>A0A1B0AYB3</accession>
<dbReference type="VEuPathDB" id="VectorBase:GPPI012723"/>
<keyword evidence="3" id="KW-1185">Reference proteome</keyword>
<keyword evidence="1" id="KW-0812">Transmembrane</keyword>
<keyword evidence="1" id="KW-0472">Membrane</keyword>
<protein>
    <submittedName>
        <fullName evidence="2">Uncharacterized protein</fullName>
    </submittedName>
</protein>
<dbReference type="EnsemblMetazoa" id="GPPI012723-RA">
    <property type="protein sequence ID" value="GPPI012723-PA"/>
    <property type="gene ID" value="GPPI012723"/>
</dbReference>
<evidence type="ECO:0000256" key="1">
    <source>
        <dbReference type="SAM" id="Phobius"/>
    </source>
</evidence>
<reference evidence="2" key="2">
    <citation type="submission" date="2020-05" db="UniProtKB">
        <authorList>
            <consortium name="EnsemblMetazoa"/>
        </authorList>
    </citation>
    <scope>IDENTIFICATION</scope>
    <source>
        <strain evidence="2">IAEA</strain>
    </source>
</reference>
<organism evidence="2 3">
    <name type="scientific">Glossina palpalis gambiensis</name>
    <dbReference type="NCBI Taxonomy" id="67801"/>
    <lineage>
        <taxon>Eukaryota</taxon>
        <taxon>Metazoa</taxon>
        <taxon>Ecdysozoa</taxon>
        <taxon>Arthropoda</taxon>
        <taxon>Hexapoda</taxon>
        <taxon>Insecta</taxon>
        <taxon>Pterygota</taxon>
        <taxon>Neoptera</taxon>
        <taxon>Endopterygota</taxon>
        <taxon>Diptera</taxon>
        <taxon>Brachycera</taxon>
        <taxon>Muscomorpha</taxon>
        <taxon>Hippoboscoidea</taxon>
        <taxon>Glossinidae</taxon>
        <taxon>Glossina</taxon>
    </lineage>
</organism>
<keyword evidence="1" id="KW-1133">Transmembrane helix</keyword>
<feature type="transmembrane region" description="Helical" evidence="1">
    <location>
        <begin position="38"/>
        <end position="58"/>
    </location>
</feature>
<evidence type="ECO:0000313" key="3">
    <source>
        <dbReference type="Proteomes" id="UP000092460"/>
    </source>
</evidence>
<dbReference type="Proteomes" id="UP000092460">
    <property type="component" value="Unassembled WGS sequence"/>
</dbReference>
<proteinExistence type="predicted"/>
<sequence>MDSITYTQQQQQQQQASCTYVFSMKGSTSQLGNQSSKLCILLLITASSSSFIYLEVFWNNFHELRKLS</sequence>
<reference evidence="3" key="1">
    <citation type="submission" date="2015-01" db="EMBL/GenBank/DDBJ databases">
        <authorList>
            <person name="Aksoy S."/>
            <person name="Warren W."/>
            <person name="Wilson R.K."/>
        </authorList>
    </citation>
    <scope>NUCLEOTIDE SEQUENCE [LARGE SCALE GENOMIC DNA]</scope>
    <source>
        <strain evidence="3">IAEA</strain>
    </source>
</reference>
<evidence type="ECO:0000313" key="2">
    <source>
        <dbReference type="EnsemblMetazoa" id="GPPI012723-PA"/>
    </source>
</evidence>